<dbReference type="Proteomes" id="UP000241167">
    <property type="component" value="Unassembled WGS sequence"/>
</dbReference>
<keyword evidence="1" id="KW-0812">Transmembrane</keyword>
<comment type="caution">
    <text evidence="2">The sequence shown here is derived from an EMBL/GenBank/DDBJ whole genome shotgun (WGS) entry which is preliminary data.</text>
</comment>
<keyword evidence="1" id="KW-1133">Transmembrane helix</keyword>
<proteinExistence type="predicted"/>
<reference evidence="2 3" key="1">
    <citation type="submission" date="2018-03" db="EMBL/GenBank/DDBJ databases">
        <title>The draft genome of Sphingosinicella sp. GL-C-18.</title>
        <authorList>
            <person name="Liu L."/>
            <person name="Li L."/>
            <person name="Liang L."/>
            <person name="Zhang X."/>
            <person name="Wang T."/>
        </authorList>
    </citation>
    <scope>NUCLEOTIDE SEQUENCE [LARGE SCALE GENOMIC DNA]</scope>
    <source>
        <strain evidence="2 3">GL-C-18</strain>
    </source>
</reference>
<keyword evidence="1" id="KW-0472">Membrane</keyword>
<evidence type="ECO:0000256" key="1">
    <source>
        <dbReference type="SAM" id="Phobius"/>
    </source>
</evidence>
<gene>
    <name evidence="2" type="ORF">C7I55_13545</name>
</gene>
<evidence type="ECO:0000313" key="2">
    <source>
        <dbReference type="EMBL" id="PSJ39619.1"/>
    </source>
</evidence>
<accession>A0A2P7QNS4</accession>
<evidence type="ECO:0000313" key="3">
    <source>
        <dbReference type="Proteomes" id="UP000241167"/>
    </source>
</evidence>
<protein>
    <submittedName>
        <fullName evidence="2">Uncharacterized protein</fullName>
    </submittedName>
</protein>
<organism evidence="2 3">
    <name type="scientific">Allosphingosinicella deserti</name>
    <dbReference type="NCBI Taxonomy" id="2116704"/>
    <lineage>
        <taxon>Bacteria</taxon>
        <taxon>Pseudomonadati</taxon>
        <taxon>Pseudomonadota</taxon>
        <taxon>Alphaproteobacteria</taxon>
        <taxon>Sphingomonadales</taxon>
        <taxon>Sphingomonadaceae</taxon>
        <taxon>Allosphingosinicella</taxon>
    </lineage>
</organism>
<keyword evidence="3" id="KW-1185">Reference proteome</keyword>
<sequence length="64" mass="6757">MLYAALLPTLTALAYLAVKTVGDLRSRRFGFAAWGTLSCIGIMLPLAQVAWSISMAYSMGSSAA</sequence>
<dbReference type="AlphaFoldDB" id="A0A2P7QNS4"/>
<name>A0A2P7QNS4_9SPHN</name>
<feature type="transmembrane region" description="Helical" evidence="1">
    <location>
        <begin position="29"/>
        <end position="51"/>
    </location>
</feature>
<dbReference type="EMBL" id="PXYI01000004">
    <property type="protein sequence ID" value="PSJ39619.1"/>
    <property type="molecule type" value="Genomic_DNA"/>
</dbReference>